<comment type="caution">
    <text evidence="4">The sequence shown here is derived from an EMBL/GenBank/DDBJ whole genome shotgun (WGS) entry which is preliminary data.</text>
</comment>
<gene>
    <name evidence="4" type="ORF">KSX_74860</name>
</gene>
<evidence type="ECO:0000313" key="5">
    <source>
        <dbReference type="Proteomes" id="UP000612362"/>
    </source>
</evidence>
<dbReference type="SUPFAM" id="SSF109854">
    <property type="entry name" value="DinB/YfiT-like putative metalloenzymes"/>
    <property type="match status" value="1"/>
</dbReference>
<feature type="binding site" evidence="3">
    <location>
        <position position="142"/>
    </location>
    <ligand>
        <name>a divalent metal cation</name>
        <dbReference type="ChEBI" id="CHEBI:60240"/>
    </ligand>
</feature>
<dbReference type="Gene3D" id="1.20.120.450">
    <property type="entry name" value="dinb family like domain"/>
    <property type="match status" value="1"/>
</dbReference>
<dbReference type="InterPro" id="IPR034660">
    <property type="entry name" value="DinB/YfiT-like"/>
</dbReference>
<evidence type="ECO:0000256" key="1">
    <source>
        <dbReference type="ARBA" id="ARBA00008635"/>
    </source>
</evidence>
<dbReference type="Proteomes" id="UP000612362">
    <property type="component" value="Unassembled WGS sequence"/>
</dbReference>
<keyword evidence="2 3" id="KW-0479">Metal-binding</keyword>
<keyword evidence="5" id="KW-1185">Reference proteome</keyword>
<evidence type="ECO:0008006" key="6">
    <source>
        <dbReference type="Google" id="ProtNLM"/>
    </source>
</evidence>
<reference evidence="4" key="1">
    <citation type="submission" date="2020-10" db="EMBL/GenBank/DDBJ databases">
        <title>Taxonomic study of unclassified bacteria belonging to the class Ktedonobacteria.</title>
        <authorList>
            <person name="Yabe S."/>
            <person name="Wang C.M."/>
            <person name="Zheng Y."/>
            <person name="Sakai Y."/>
            <person name="Cavaletti L."/>
            <person name="Monciardini P."/>
            <person name="Donadio S."/>
        </authorList>
    </citation>
    <scope>NUCLEOTIDE SEQUENCE</scope>
    <source>
        <strain evidence="4">SOSP1-1</strain>
    </source>
</reference>
<evidence type="ECO:0000256" key="3">
    <source>
        <dbReference type="PIRSR" id="PIRSR607837-1"/>
    </source>
</evidence>
<feature type="binding site" evidence="3">
    <location>
        <position position="51"/>
    </location>
    <ligand>
        <name>a divalent metal cation</name>
        <dbReference type="ChEBI" id="CHEBI:60240"/>
    </ligand>
</feature>
<dbReference type="InterPro" id="IPR007837">
    <property type="entry name" value="DinB"/>
</dbReference>
<proteinExistence type="inferred from homology"/>
<evidence type="ECO:0000256" key="2">
    <source>
        <dbReference type="ARBA" id="ARBA00022723"/>
    </source>
</evidence>
<dbReference type="GO" id="GO:0046872">
    <property type="term" value="F:metal ion binding"/>
    <property type="evidence" value="ECO:0007669"/>
    <property type="project" value="UniProtKB-KW"/>
</dbReference>
<protein>
    <recommendedName>
        <fullName evidence="6">Damage-inducible protein DinB</fullName>
    </recommendedName>
</protein>
<sequence>MIEQPTNVAPFYQGWDVYQQHLVKAIGQLTPEQMTARIAPHLRNVDTIARHIISVRAGWSYFVLNIGDEQLLEIAQWGMPDQPTLPAAELVKGLQITWKVLQDALEHWTPEKLQEIVYDIDDETQEKIPHTRQWVIWHLIEHDLHHGGELSFMLGAHNIPAIDL</sequence>
<dbReference type="RefSeq" id="WP_220198460.1">
    <property type="nucleotide sequence ID" value="NZ_BNJF01000005.1"/>
</dbReference>
<evidence type="ECO:0000313" key="4">
    <source>
        <dbReference type="EMBL" id="GHO49323.1"/>
    </source>
</evidence>
<dbReference type="Pfam" id="PF05163">
    <property type="entry name" value="DinB"/>
    <property type="match status" value="1"/>
</dbReference>
<feature type="binding site" evidence="3">
    <location>
        <position position="146"/>
    </location>
    <ligand>
        <name>a divalent metal cation</name>
        <dbReference type="ChEBI" id="CHEBI:60240"/>
    </ligand>
</feature>
<organism evidence="4 5">
    <name type="scientific">Ktedonospora formicarum</name>
    <dbReference type="NCBI Taxonomy" id="2778364"/>
    <lineage>
        <taxon>Bacteria</taxon>
        <taxon>Bacillati</taxon>
        <taxon>Chloroflexota</taxon>
        <taxon>Ktedonobacteria</taxon>
        <taxon>Ktedonobacterales</taxon>
        <taxon>Ktedonobacteraceae</taxon>
        <taxon>Ktedonospora</taxon>
    </lineage>
</organism>
<comment type="similarity">
    <text evidence="1">Belongs to the DinB family.</text>
</comment>
<dbReference type="AlphaFoldDB" id="A0A8J3IBM2"/>
<dbReference type="EMBL" id="BNJF01000005">
    <property type="protein sequence ID" value="GHO49323.1"/>
    <property type="molecule type" value="Genomic_DNA"/>
</dbReference>
<accession>A0A8J3IBM2</accession>
<name>A0A8J3IBM2_9CHLR</name>